<comment type="function">
    <text evidence="9">Involved in the cellular defense against the biological effects of O6-methylguanine (O6-MeG) and O4-methylthymine (O4-MeT) in DNA. Repairs the methylated nucleobase in DNA by stoichiometrically transferring the methyl group to a cysteine residue in the enzyme. This is a suicide reaction: the enzyme is irreversibly inactivated.</text>
</comment>
<feature type="domain" description="Methylated-DNA-[protein]-cysteine S-methyltransferase DNA binding" evidence="11">
    <location>
        <begin position="79"/>
        <end position="159"/>
    </location>
</feature>
<keyword evidence="4 9" id="KW-0489">Methyltransferase</keyword>
<feature type="region of interest" description="Disordered" evidence="10">
    <location>
        <begin position="166"/>
        <end position="190"/>
    </location>
</feature>
<dbReference type="PATRIC" id="fig|997296.3.peg.496"/>
<evidence type="ECO:0000259" key="12">
    <source>
        <dbReference type="Pfam" id="PF02870"/>
    </source>
</evidence>
<reference evidence="13 14" key="1">
    <citation type="journal article" date="2012" name="Appl. Environ. Microbiol.">
        <title>Genome Sequence of Thermotolerant Bacillus methanolicus: Features and Regulation Related to Methylotrophy and Production of L-Lysine and L-Glutamate from Methanol.</title>
        <authorList>
            <person name="Heggeset T.M."/>
            <person name="Krog A."/>
            <person name="Balzer S."/>
            <person name="Wentzel A."/>
            <person name="Ellingsen T.E."/>
            <person name="Brautaset T."/>
        </authorList>
    </citation>
    <scope>NUCLEOTIDE SEQUENCE [LARGE SCALE GENOMIC DNA]</scope>
    <source>
        <strain evidence="13 14">PB1</strain>
    </source>
</reference>
<dbReference type="GO" id="GO:0006307">
    <property type="term" value="P:DNA alkylation repair"/>
    <property type="evidence" value="ECO:0007669"/>
    <property type="project" value="UniProtKB-UniRule"/>
</dbReference>
<evidence type="ECO:0000256" key="4">
    <source>
        <dbReference type="ARBA" id="ARBA00022603"/>
    </source>
</evidence>
<dbReference type="Pfam" id="PF01035">
    <property type="entry name" value="DNA_binding_1"/>
    <property type="match status" value="1"/>
</dbReference>
<dbReference type="PANTHER" id="PTHR10815:SF5">
    <property type="entry name" value="METHYLATED-DNA--PROTEIN-CYSTEINE METHYLTRANSFERASE"/>
    <property type="match status" value="1"/>
</dbReference>
<comment type="similarity">
    <text evidence="2 9">Belongs to the MGMT family.</text>
</comment>
<evidence type="ECO:0000259" key="11">
    <source>
        <dbReference type="Pfam" id="PF01035"/>
    </source>
</evidence>
<evidence type="ECO:0000313" key="13">
    <source>
        <dbReference type="EMBL" id="EIJ81717.1"/>
    </source>
</evidence>
<dbReference type="eggNOG" id="COG0350">
    <property type="taxonomic scope" value="Bacteria"/>
</dbReference>
<dbReference type="RefSeq" id="WP_003350455.1">
    <property type="nucleotide sequence ID" value="NZ_AFEU01000001.1"/>
</dbReference>
<dbReference type="InterPro" id="IPR014048">
    <property type="entry name" value="MethylDNA_cys_MeTrfase_DNA-bd"/>
</dbReference>
<dbReference type="GO" id="GO:0032259">
    <property type="term" value="P:methylation"/>
    <property type="evidence" value="ECO:0007669"/>
    <property type="project" value="UniProtKB-KW"/>
</dbReference>
<dbReference type="GO" id="GO:0005737">
    <property type="term" value="C:cytoplasm"/>
    <property type="evidence" value="ECO:0007669"/>
    <property type="project" value="UniProtKB-SubCell"/>
</dbReference>
<dbReference type="SUPFAM" id="SSF46767">
    <property type="entry name" value="Methylated DNA-protein cysteine methyltransferase, C-terminal domain"/>
    <property type="match status" value="1"/>
</dbReference>
<feature type="domain" description="Methylguanine DNA methyltransferase ribonuclease-like" evidence="12">
    <location>
        <begin position="3"/>
        <end position="74"/>
    </location>
</feature>
<evidence type="ECO:0000256" key="7">
    <source>
        <dbReference type="ARBA" id="ARBA00023204"/>
    </source>
</evidence>
<dbReference type="InterPro" id="IPR008332">
    <property type="entry name" value="MethylG_MeTrfase_N"/>
</dbReference>
<comment type="miscellaneous">
    <text evidence="9">This enzyme catalyzes only one turnover and therefore is not strictly catalytic. According to one definition, an enzyme is a biocatalyst that acts repeatedly and over many reaction cycles.</text>
</comment>
<dbReference type="CDD" id="cd06445">
    <property type="entry name" value="ATase"/>
    <property type="match status" value="1"/>
</dbReference>
<dbReference type="SUPFAM" id="SSF53155">
    <property type="entry name" value="Methylated DNA-protein cysteine methyltransferase domain"/>
    <property type="match status" value="1"/>
</dbReference>
<comment type="catalytic activity">
    <reaction evidence="8 9">
        <text>a 6-O-methyl-2'-deoxyguanosine in DNA + L-cysteinyl-[protein] = S-methyl-L-cysteinyl-[protein] + a 2'-deoxyguanosine in DNA</text>
        <dbReference type="Rhea" id="RHEA:24000"/>
        <dbReference type="Rhea" id="RHEA-COMP:10131"/>
        <dbReference type="Rhea" id="RHEA-COMP:10132"/>
        <dbReference type="Rhea" id="RHEA-COMP:11367"/>
        <dbReference type="Rhea" id="RHEA-COMP:11368"/>
        <dbReference type="ChEBI" id="CHEBI:29950"/>
        <dbReference type="ChEBI" id="CHEBI:82612"/>
        <dbReference type="ChEBI" id="CHEBI:85445"/>
        <dbReference type="ChEBI" id="CHEBI:85448"/>
        <dbReference type="EC" id="2.1.1.63"/>
    </reaction>
</comment>
<dbReference type="Gene3D" id="3.30.160.70">
    <property type="entry name" value="Methylated DNA-protein cysteine methyltransferase domain"/>
    <property type="match status" value="1"/>
</dbReference>
<dbReference type="PANTHER" id="PTHR10815">
    <property type="entry name" value="METHYLATED-DNA--PROTEIN-CYSTEINE METHYLTRANSFERASE"/>
    <property type="match status" value="1"/>
</dbReference>
<feature type="active site" description="Nucleophile; methyl group acceptor" evidence="9">
    <location>
        <position position="130"/>
    </location>
</feature>
<dbReference type="InterPro" id="IPR001497">
    <property type="entry name" value="MethylDNA_cys_MeTrfase_AS"/>
</dbReference>
<dbReference type="EC" id="2.1.1.63" evidence="9"/>
<comment type="subcellular location">
    <subcellularLocation>
        <location evidence="9">Cytoplasm</location>
    </subcellularLocation>
</comment>
<sequence length="190" mass="21879">MRKYTICTSEIGNLYIVAEDEQLAAIHIGEDDFYVNETYEELVYDPYHPILLKCVCQLNEYFEGKRKNFDLPLKQIGTDFQLAVWNQLIRIPFGETRSYRDIAEKIGIPKAVRAVGQANKANMFPIIVPCHRVIGKNKSLTGYAGNRVDIKKKLLLLEKLDFKSNEKRKKKGTGSKEKGQTLPKQYINKH</sequence>
<evidence type="ECO:0000256" key="6">
    <source>
        <dbReference type="ARBA" id="ARBA00022763"/>
    </source>
</evidence>
<accession>I3E5E6</accession>
<dbReference type="InterPro" id="IPR036217">
    <property type="entry name" value="MethylDNA_cys_MeTrfase_DNAb"/>
</dbReference>
<dbReference type="STRING" id="997296.PB1_02220"/>
<dbReference type="AlphaFoldDB" id="I3E5E6"/>
<dbReference type="InterPro" id="IPR036388">
    <property type="entry name" value="WH-like_DNA-bd_sf"/>
</dbReference>
<keyword evidence="5 9" id="KW-0808">Transferase</keyword>
<keyword evidence="7 9" id="KW-0234">DNA repair</keyword>
<dbReference type="HAMAP" id="MF_00772">
    <property type="entry name" value="OGT"/>
    <property type="match status" value="1"/>
</dbReference>
<keyword evidence="3 9" id="KW-0963">Cytoplasm</keyword>
<name>I3E5E6_BACMT</name>
<dbReference type="Gene3D" id="1.10.10.10">
    <property type="entry name" value="Winged helix-like DNA-binding domain superfamily/Winged helix DNA-binding domain"/>
    <property type="match status" value="1"/>
</dbReference>
<dbReference type="GO" id="GO:0003908">
    <property type="term" value="F:methylated-DNA-[protein]-cysteine S-methyltransferase activity"/>
    <property type="evidence" value="ECO:0007669"/>
    <property type="project" value="UniProtKB-UniRule"/>
</dbReference>
<protein>
    <recommendedName>
        <fullName evidence="9">Methylated-DNA--protein-cysteine methyltransferase</fullName>
        <ecNumber evidence="9">2.1.1.63</ecNumber>
    </recommendedName>
    <alternativeName>
        <fullName evidence="9">6-O-methylguanine-DNA methyltransferase</fullName>
        <shortName evidence="9">MGMT</shortName>
    </alternativeName>
    <alternativeName>
        <fullName evidence="9">O-6-methylguanine-DNA-alkyltransferase</fullName>
    </alternativeName>
</protein>
<dbReference type="InterPro" id="IPR023546">
    <property type="entry name" value="MGMT"/>
</dbReference>
<evidence type="ECO:0000256" key="1">
    <source>
        <dbReference type="ARBA" id="ARBA00001286"/>
    </source>
</evidence>
<dbReference type="FunFam" id="1.10.10.10:FF:000214">
    <property type="entry name" value="Methylated-DNA--protein-cysteine methyltransferase"/>
    <property type="match status" value="1"/>
</dbReference>
<comment type="catalytic activity">
    <reaction evidence="1 9">
        <text>a 4-O-methyl-thymidine in DNA + L-cysteinyl-[protein] = a thymidine in DNA + S-methyl-L-cysteinyl-[protein]</text>
        <dbReference type="Rhea" id="RHEA:53428"/>
        <dbReference type="Rhea" id="RHEA-COMP:10131"/>
        <dbReference type="Rhea" id="RHEA-COMP:10132"/>
        <dbReference type="Rhea" id="RHEA-COMP:13555"/>
        <dbReference type="Rhea" id="RHEA-COMP:13556"/>
        <dbReference type="ChEBI" id="CHEBI:29950"/>
        <dbReference type="ChEBI" id="CHEBI:82612"/>
        <dbReference type="ChEBI" id="CHEBI:137386"/>
        <dbReference type="ChEBI" id="CHEBI:137387"/>
        <dbReference type="EC" id="2.1.1.63"/>
    </reaction>
</comment>
<dbReference type="EMBL" id="AFEU01000001">
    <property type="protein sequence ID" value="EIJ81717.1"/>
    <property type="molecule type" value="Genomic_DNA"/>
</dbReference>
<evidence type="ECO:0000256" key="9">
    <source>
        <dbReference type="HAMAP-Rule" id="MF_00772"/>
    </source>
</evidence>
<evidence type="ECO:0000313" key="14">
    <source>
        <dbReference type="Proteomes" id="UP000010523"/>
    </source>
</evidence>
<dbReference type="Pfam" id="PF02870">
    <property type="entry name" value="Methyltransf_1N"/>
    <property type="match status" value="1"/>
</dbReference>
<evidence type="ECO:0000256" key="5">
    <source>
        <dbReference type="ARBA" id="ARBA00022679"/>
    </source>
</evidence>
<evidence type="ECO:0000256" key="3">
    <source>
        <dbReference type="ARBA" id="ARBA00022490"/>
    </source>
</evidence>
<comment type="caution">
    <text evidence="13">The sequence shown here is derived from an EMBL/GenBank/DDBJ whole genome shotgun (WGS) entry which is preliminary data.</text>
</comment>
<keyword evidence="6 9" id="KW-0227">DNA damage</keyword>
<proteinExistence type="inferred from homology"/>
<evidence type="ECO:0000256" key="8">
    <source>
        <dbReference type="ARBA" id="ARBA00049348"/>
    </source>
</evidence>
<dbReference type="OrthoDB" id="9802228at2"/>
<evidence type="ECO:0000256" key="10">
    <source>
        <dbReference type="SAM" id="MobiDB-lite"/>
    </source>
</evidence>
<dbReference type="NCBIfam" id="TIGR00589">
    <property type="entry name" value="ogt"/>
    <property type="match status" value="1"/>
</dbReference>
<keyword evidence="14" id="KW-1185">Reference proteome</keyword>
<dbReference type="InterPro" id="IPR036631">
    <property type="entry name" value="MGMT_N_sf"/>
</dbReference>
<dbReference type="Proteomes" id="UP000010523">
    <property type="component" value="Unassembled WGS sequence"/>
</dbReference>
<dbReference type="PROSITE" id="PS00374">
    <property type="entry name" value="MGMT"/>
    <property type="match status" value="1"/>
</dbReference>
<organism evidence="13 14">
    <name type="scientific">Bacillus methanolicus PB1</name>
    <dbReference type="NCBI Taxonomy" id="997296"/>
    <lineage>
        <taxon>Bacteria</taxon>
        <taxon>Bacillati</taxon>
        <taxon>Bacillota</taxon>
        <taxon>Bacilli</taxon>
        <taxon>Bacillales</taxon>
        <taxon>Bacillaceae</taxon>
        <taxon>Bacillus</taxon>
    </lineage>
</organism>
<evidence type="ECO:0000256" key="2">
    <source>
        <dbReference type="ARBA" id="ARBA00008711"/>
    </source>
</evidence>
<gene>
    <name evidence="13" type="ORF">PB1_02220</name>
</gene>